<dbReference type="RefSeq" id="WP_262567922.1">
    <property type="nucleotide sequence ID" value="NZ_JAPFCC010000001.1"/>
</dbReference>
<evidence type="ECO:0000256" key="1">
    <source>
        <dbReference type="SAM" id="MobiDB-lite"/>
    </source>
</evidence>
<feature type="compositionally biased region" description="Polar residues" evidence="1">
    <location>
        <begin position="132"/>
        <end position="150"/>
    </location>
</feature>
<comment type="caution">
    <text evidence="2">The sequence shown here is derived from an EMBL/GenBank/DDBJ whole genome shotgun (WGS) entry which is preliminary data.</text>
</comment>
<proteinExistence type="predicted"/>
<dbReference type="Proteomes" id="UP001209854">
    <property type="component" value="Unassembled WGS sequence"/>
</dbReference>
<organism evidence="2 3">
    <name type="scientific">Endozoicomonas gorgoniicola</name>
    <dbReference type="NCBI Taxonomy" id="1234144"/>
    <lineage>
        <taxon>Bacteria</taxon>
        <taxon>Pseudomonadati</taxon>
        <taxon>Pseudomonadota</taxon>
        <taxon>Gammaproteobacteria</taxon>
        <taxon>Oceanospirillales</taxon>
        <taxon>Endozoicomonadaceae</taxon>
        <taxon>Endozoicomonas</taxon>
    </lineage>
</organism>
<evidence type="ECO:0000313" key="3">
    <source>
        <dbReference type="Proteomes" id="UP001209854"/>
    </source>
</evidence>
<reference evidence="2 3" key="1">
    <citation type="submission" date="2022-10" db="EMBL/GenBank/DDBJ databases">
        <title>High-quality genome sequences of two octocoral-associated bacteria, Endozoicomonas euniceicola EF212 and Endozoicomonas gorgoniicola PS125.</title>
        <authorList>
            <person name="Chiou Y.-J."/>
            <person name="Chen Y.-H."/>
        </authorList>
    </citation>
    <scope>NUCLEOTIDE SEQUENCE [LARGE SCALE GENOMIC DNA]</scope>
    <source>
        <strain evidence="2 3">PS125</strain>
    </source>
</reference>
<accession>A0ABT3MUJ9</accession>
<protein>
    <submittedName>
        <fullName evidence="2">Uncharacterized protein</fullName>
    </submittedName>
</protein>
<dbReference type="EMBL" id="JAPFCC010000001">
    <property type="protein sequence ID" value="MCW7553051.1"/>
    <property type="molecule type" value="Genomic_DNA"/>
</dbReference>
<sequence>MSETVLFSGIKKGLLLPIGVFIFLCSGAVDATPPERHSGAQAPSQQSMDLTEEDLDFFRTVADIWRTVRAINQQASESLSSGNDALNGIAAEVPCEAPSPRPAGTTSEEEFFYLVEEIRNSVRAMIREVSESLSSTNNAPGNRVTVNSQEPGAEGNAGERDDSEAVCMNQHSACEVLQTSED</sequence>
<name>A0ABT3MUJ9_9GAMM</name>
<feature type="region of interest" description="Disordered" evidence="1">
    <location>
        <begin position="132"/>
        <end position="164"/>
    </location>
</feature>
<evidence type="ECO:0000313" key="2">
    <source>
        <dbReference type="EMBL" id="MCW7553051.1"/>
    </source>
</evidence>
<keyword evidence="3" id="KW-1185">Reference proteome</keyword>
<gene>
    <name evidence="2" type="ORF">NX722_10460</name>
</gene>